<feature type="transmembrane region" description="Helical" evidence="5">
    <location>
        <begin position="175"/>
        <end position="195"/>
    </location>
</feature>
<evidence type="ECO:0000313" key="7">
    <source>
        <dbReference type="Proteomes" id="UP000242188"/>
    </source>
</evidence>
<feature type="transmembrane region" description="Helical" evidence="5">
    <location>
        <begin position="616"/>
        <end position="640"/>
    </location>
</feature>
<dbReference type="OrthoDB" id="9626824at2759"/>
<accession>A0A210PZ46</accession>
<keyword evidence="6" id="KW-0762">Sugar transport</keyword>
<dbReference type="PANTHER" id="PTHR23121:SF9">
    <property type="entry name" value="SODIUM-DEPENDENT GLUCOSE TRANSPORTER 1"/>
    <property type="match status" value="1"/>
</dbReference>
<keyword evidence="7" id="KW-1185">Reference proteome</keyword>
<sequence>MNNRTTTPRIDDKLSPEHKKKTKGPLITPAIKPCTYQGSKGSVEVLDIKVPIKQTSIQVGLGPSSLGAIPKQRSVSISLARDDEFARSPVGADNDNRREITYIGQGSLDTSAKGKGQHGGFIGRMRHDLTYRNKFFQTLSIFWAFSVLGWTIGQFGPSFLDLQVITGSSLREGSAFMTAHSVGYLLGSLTSGLVFDSLDKVLLVFYPVLGNAVTIAIIPWCSPYGLMVFSHWVKGLFSGGLDAVCNAETVYIWGDEGRSFMQALHFSFAMGGILAPMATAPFLVDDPDIRNLTMMKQLSRKQRSLLGNDTFSYDTMSSALEFTTKRLNTTIETMTYNITSFLNLSSSTSGLTFLAKKEQFNVTMSSLIHNTATPVWQNSTVTAPSVLNSAMTTIANALPLELPDEPSQLWKACTITSIMGLTASIPFIVMRLKRTKLEMASGRTDEDKLLRILPLATKALILFNMSLLLGTYSAIEDTFAGFLTTFCVKQMKWTKAKGSFATSVYWAAFGGGRFVGIFLVKMCDPVRIITVYSTLLVLSFVGLYCTSTGQFDGGVWVCAFLGGFALSVIFPTIFTWTEAELLPVTGKIASIFLIASSSGTMVNPIVLGYLMDSLTPMWFCYLLLGESIAMYILFLSALNISRIVKNRQRQSSLELETDNYLPEEEEEEEEDYFDDDDKIDVATEEEKEKLLAEQRRQEFEEMMSARSMCIDMKDIDYDNKLIFIDTLKK</sequence>
<keyword evidence="6" id="KW-0813">Transport</keyword>
<dbReference type="SUPFAM" id="SSF103473">
    <property type="entry name" value="MFS general substrate transporter"/>
    <property type="match status" value="2"/>
</dbReference>
<feature type="transmembrane region" description="Helical" evidence="5">
    <location>
        <begin position="266"/>
        <end position="284"/>
    </location>
</feature>
<keyword evidence="1 5" id="KW-0812">Transmembrane</keyword>
<dbReference type="EMBL" id="NEDP02005357">
    <property type="protein sequence ID" value="OWF41766.1"/>
    <property type="molecule type" value="Genomic_DNA"/>
</dbReference>
<gene>
    <name evidence="6" type="ORF">KP79_PYT19192</name>
</gene>
<evidence type="ECO:0000256" key="4">
    <source>
        <dbReference type="SAM" id="MobiDB-lite"/>
    </source>
</evidence>
<evidence type="ECO:0000313" key="6">
    <source>
        <dbReference type="EMBL" id="OWF41766.1"/>
    </source>
</evidence>
<name>A0A210PZ46_MIZYE</name>
<comment type="caution">
    <text evidence="6">The sequence shown here is derived from an EMBL/GenBank/DDBJ whole genome shotgun (WGS) entry which is preliminary data.</text>
</comment>
<evidence type="ECO:0000256" key="1">
    <source>
        <dbReference type="ARBA" id="ARBA00022692"/>
    </source>
</evidence>
<keyword evidence="3 5" id="KW-0472">Membrane</keyword>
<proteinExistence type="predicted"/>
<organism evidence="6 7">
    <name type="scientific">Mizuhopecten yessoensis</name>
    <name type="common">Japanese scallop</name>
    <name type="synonym">Patinopecten yessoensis</name>
    <dbReference type="NCBI Taxonomy" id="6573"/>
    <lineage>
        <taxon>Eukaryota</taxon>
        <taxon>Metazoa</taxon>
        <taxon>Spiralia</taxon>
        <taxon>Lophotrochozoa</taxon>
        <taxon>Mollusca</taxon>
        <taxon>Bivalvia</taxon>
        <taxon>Autobranchia</taxon>
        <taxon>Pteriomorphia</taxon>
        <taxon>Pectinida</taxon>
        <taxon>Pectinoidea</taxon>
        <taxon>Pectinidae</taxon>
        <taxon>Mizuhopecten</taxon>
    </lineage>
</organism>
<dbReference type="Gene3D" id="1.20.1250.20">
    <property type="entry name" value="MFS general substrate transporter like domains"/>
    <property type="match status" value="2"/>
</dbReference>
<dbReference type="InterPro" id="IPR036259">
    <property type="entry name" value="MFS_trans_sf"/>
</dbReference>
<keyword evidence="2 5" id="KW-1133">Transmembrane helix</keyword>
<feature type="transmembrane region" description="Helical" evidence="5">
    <location>
        <begin position="500"/>
        <end position="520"/>
    </location>
</feature>
<feature type="region of interest" description="Disordered" evidence="4">
    <location>
        <begin position="1"/>
        <end position="26"/>
    </location>
</feature>
<dbReference type="PANTHER" id="PTHR23121">
    <property type="entry name" value="SODIUM-DEPENDENT GLUCOSE TRANSPORTER 1"/>
    <property type="match status" value="1"/>
</dbReference>
<feature type="region of interest" description="Disordered" evidence="4">
    <location>
        <begin position="655"/>
        <end position="678"/>
    </location>
</feature>
<evidence type="ECO:0000256" key="3">
    <source>
        <dbReference type="ARBA" id="ARBA00023136"/>
    </source>
</evidence>
<evidence type="ECO:0000256" key="5">
    <source>
        <dbReference type="SAM" id="Phobius"/>
    </source>
</evidence>
<reference evidence="6 7" key="1">
    <citation type="journal article" date="2017" name="Nat. Ecol. Evol.">
        <title>Scallop genome provides insights into evolution of bilaterian karyotype and development.</title>
        <authorList>
            <person name="Wang S."/>
            <person name="Zhang J."/>
            <person name="Jiao W."/>
            <person name="Li J."/>
            <person name="Xun X."/>
            <person name="Sun Y."/>
            <person name="Guo X."/>
            <person name="Huan P."/>
            <person name="Dong B."/>
            <person name="Zhang L."/>
            <person name="Hu X."/>
            <person name="Sun X."/>
            <person name="Wang J."/>
            <person name="Zhao C."/>
            <person name="Wang Y."/>
            <person name="Wang D."/>
            <person name="Huang X."/>
            <person name="Wang R."/>
            <person name="Lv J."/>
            <person name="Li Y."/>
            <person name="Zhang Z."/>
            <person name="Liu B."/>
            <person name="Lu W."/>
            <person name="Hui Y."/>
            <person name="Liang J."/>
            <person name="Zhou Z."/>
            <person name="Hou R."/>
            <person name="Li X."/>
            <person name="Liu Y."/>
            <person name="Li H."/>
            <person name="Ning X."/>
            <person name="Lin Y."/>
            <person name="Zhao L."/>
            <person name="Xing Q."/>
            <person name="Dou J."/>
            <person name="Li Y."/>
            <person name="Mao J."/>
            <person name="Guo H."/>
            <person name="Dou H."/>
            <person name="Li T."/>
            <person name="Mu C."/>
            <person name="Jiang W."/>
            <person name="Fu Q."/>
            <person name="Fu X."/>
            <person name="Miao Y."/>
            <person name="Liu J."/>
            <person name="Yu Q."/>
            <person name="Li R."/>
            <person name="Liao H."/>
            <person name="Li X."/>
            <person name="Kong Y."/>
            <person name="Jiang Z."/>
            <person name="Chourrout D."/>
            <person name="Li R."/>
            <person name="Bao Z."/>
        </authorList>
    </citation>
    <scope>NUCLEOTIDE SEQUENCE [LARGE SCALE GENOMIC DNA]</scope>
    <source>
        <strain evidence="6 7">PY_sf001</strain>
    </source>
</reference>
<protein>
    <submittedName>
        <fullName evidence="6">Sodium-dependent glucose transporter 1A</fullName>
    </submittedName>
</protein>
<feature type="transmembrane region" description="Helical" evidence="5">
    <location>
        <begin position="553"/>
        <end position="576"/>
    </location>
</feature>
<feature type="transmembrane region" description="Helical" evidence="5">
    <location>
        <begin position="202"/>
        <end position="220"/>
    </location>
</feature>
<feature type="transmembrane region" description="Helical" evidence="5">
    <location>
        <begin position="135"/>
        <end position="155"/>
    </location>
</feature>
<feature type="transmembrane region" description="Helical" evidence="5">
    <location>
        <begin position="529"/>
        <end position="547"/>
    </location>
</feature>
<evidence type="ECO:0000256" key="2">
    <source>
        <dbReference type="ARBA" id="ARBA00022989"/>
    </source>
</evidence>
<dbReference type="AlphaFoldDB" id="A0A210PZ46"/>
<dbReference type="Proteomes" id="UP000242188">
    <property type="component" value="Unassembled WGS sequence"/>
</dbReference>